<reference evidence="1" key="2">
    <citation type="journal article" date="2015" name="Fish Shellfish Immunol.">
        <title>Early steps in the European eel (Anguilla anguilla)-Vibrio vulnificus interaction in the gills: Role of the RtxA13 toxin.</title>
        <authorList>
            <person name="Callol A."/>
            <person name="Pajuelo D."/>
            <person name="Ebbesson L."/>
            <person name="Teles M."/>
            <person name="MacKenzie S."/>
            <person name="Amaro C."/>
        </authorList>
    </citation>
    <scope>NUCLEOTIDE SEQUENCE</scope>
</reference>
<dbReference type="EMBL" id="GBXM01020297">
    <property type="protein sequence ID" value="JAH88280.1"/>
    <property type="molecule type" value="Transcribed_RNA"/>
</dbReference>
<reference evidence="1" key="1">
    <citation type="submission" date="2014-11" db="EMBL/GenBank/DDBJ databases">
        <authorList>
            <person name="Amaro Gonzalez C."/>
        </authorList>
    </citation>
    <scope>NUCLEOTIDE SEQUENCE</scope>
</reference>
<sequence length="78" mass="9165">MINLVHTKIKSTYHSTSYGDTKSWTKSFMSLSRYVTKMSNHMNGEPVQHYNIKYCFHVSCCFHVITMLSTSSLYWEIC</sequence>
<protein>
    <submittedName>
        <fullName evidence="1">Uncharacterized protein</fullName>
    </submittedName>
</protein>
<evidence type="ECO:0000313" key="1">
    <source>
        <dbReference type="EMBL" id="JAH88280.1"/>
    </source>
</evidence>
<name>A0A0E9WFF8_ANGAN</name>
<organism evidence="1">
    <name type="scientific">Anguilla anguilla</name>
    <name type="common">European freshwater eel</name>
    <name type="synonym">Muraena anguilla</name>
    <dbReference type="NCBI Taxonomy" id="7936"/>
    <lineage>
        <taxon>Eukaryota</taxon>
        <taxon>Metazoa</taxon>
        <taxon>Chordata</taxon>
        <taxon>Craniata</taxon>
        <taxon>Vertebrata</taxon>
        <taxon>Euteleostomi</taxon>
        <taxon>Actinopterygii</taxon>
        <taxon>Neopterygii</taxon>
        <taxon>Teleostei</taxon>
        <taxon>Anguilliformes</taxon>
        <taxon>Anguillidae</taxon>
        <taxon>Anguilla</taxon>
    </lineage>
</organism>
<proteinExistence type="predicted"/>
<accession>A0A0E9WFF8</accession>
<dbReference type="AlphaFoldDB" id="A0A0E9WFF8"/>